<dbReference type="EMBL" id="HBED01021327">
    <property type="protein sequence ID" value="CAD8311838.1"/>
    <property type="molecule type" value="Transcribed_RNA"/>
</dbReference>
<dbReference type="AlphaFoldDB" id="A0A7R9W1R8"/>
<protein>
    <submittedName>
        <fullName evidence="1">Uncharacterized protein</fullName>
    </submittedName>
</protein>
<proteinExistence type="predicted"/>
<organism evidence="1">
    <name type="scientific">Pseudictyota dubia</name>
    <dbReference type="NCBI Taxonomy" id="2749911"/>
    <lineage>
        <taxon>Eukaryota</taxon>
        <taxon>Sar</taxon>
        <taxon>Stramenopiles</taxon>
        <taxon>Ochrophyta</taxon>
        <taxon>Bacillariophyta</taxon>
        <taxon>Mediophyceae</taxon>
        <taxon>Biddulphiophycidae</taxon>
        <taxon>Eupodiscales</taxon>
        <taxon>Odontellaceae</taxon>
        <taxon>Pseudictyota</taxon>
    </lineage>
</organism>
<name>A0A7R9W1R8_9STRA</name>
<accession>A0A7R9W1R8</accession>
<gene>
    <name evidence="1" type="ORF">TDUB1175_LOCUS10627</name>
</gene>
<reference evidence="1" key="1">
    <citation type="submission" date="2021-01" db="EMBL/GenBank/DDBJ databases">
        <authorList>
            <person name="Corre E."/>
            <person name="Pelletier E."/>
            <person name="Niang G."/>
            <person name="Scheremetjew M."/>
            <person name="Finn R."/>
            <person name="Kale V."/>
            <person name="Holt S."/>
            <person name="Cochrane G."/>
            <person name="Meng A."/>
            <person name="Brown T."/>
            <person name="Cohen L."/>
        </authorList>
    </citation>
    <scope>NUCLEOTIDE SEQUENCE</scope>
    <source>
        <strain evidence="1">CCMP147</strain>
    </source>
</reference>
<sequence>MYDITPTSAKIWPGPPPIFRLIVFFTPPLWVVDSEKTIIRFRGEIILLASAKAATTCIVEFQMEATFYSSTNRERAHHGLVRFGKKCAETTLVRRQHKDFAVLNNVDLCQAGRTR</sequence>
<evidence type="ECO:0000313" key="1">
    <source>
        <dbReference type="EMBL" id="CAD8311838.1"/>
    </source>
</evidence>